<evidence type="ECO:0000256" key="1">
    <source>
        <dbReference type="ARBA" id="ARBA00022737"/>
    </source>
</evidence>
<evidence type="ECO:0000256" key="2">
    <source>
        <dbReference type="ARBA" id="ARBA00022803"/>
    </source>
</evidence>
<reference evidence="5 6" key="1">
    <citation type="submission" date="2018-09" db="EMBL/GenBank/DDBJ databases">
        <title>Genomic Encyclopedia of Archaeal and Bacterial Type Strains, Phase II (KMG-II): from individual species to whole genera.</title>
        <authorList>
            <person name="Goeker M."/>
        </authorList>
    </citation>
    <scope>NUCLEOTIDE SEQUENCE [LARGE SCALE GENOMIC DNA]</scope>
    <source>
        <strain evidence="5 6">DSM 11458</strain>
    </source>
</reference>
<dbReference type="EMBL" id="RAQK01000001">
    <property type="protein sequence ID" value="RKE95905.1"/>
    <property type="molecule type" value="Genomic_DNA"/>
</dbReference>
<dbReference type="Proteomes" id="UP000284407">
    <property type="component" value="Unassembled WGS sequence"/>
</dbReference>
<dbReference type="PROSITE" id="PS50005">
    <property type="entry name" value="TPR"/>
    <property type="match status" value="1"/>
</dbReference>
<evidence type="ECO:0000256" key="4">
    <source>
        <dbReference type="SAM" id="SignalP"/>
    </source>
</evidence>
<dbReference type="Pfam" id="PF13432">
    <property type="entry name" value="TPR_16"/>
    <property type="match status" value="1"/>
</dbReference>
<protein>
    <submittedName>
        <fullName evidence="5">Tetratricopeptide repeat protein</fullName>
    </submittedName>
</protein>
<keyword evidence="2 3" id="KW-0802">TPR repeat</keyword>
<dbReference type="InterPro" id="IPR019734">
    <property type="entry name" value="TPR_rpt"/>
</dbReference>
<name>A0A420DNV0_9RHOB</name>
<dbReference type="InterPro" id="IPR011990">
    <property type="entry name" value="TPR-like_helical_dom_sf"/>
</dbReference>
<dbReference type="PANTHER" id="PTHR44858">
    <property type="entry name" value="TETRATRICOPEPTIDE REPEAT PROTEIN 6"/>
    <property type="match status" value="1"/>
</dbReference>
<comment type="caution">
    <text evidence="5">The sequence shown here is derived from an EMBL/GenBank/DDBJ whole genome shotgun (WGS) entry which is preliminary data.</text>
</comment>
<accession>A0A420DNV0</accession>
<evidence type="ECO:0000313" key="6">
    <source>
        <dbReference type="Proteomes" id="UP000284407"/>
    </source>
</evidence>
<dbReference type="SUPFAM" id="SSF48452">
    <property type="entry name" value="TPR-like"/>
    <property type="match status" value="1"/>
</dbReference>
<gene>
    <name evidence="5" type="ORF">C8N30_0451</name>
</gene>
<dbReference type="RefSeq" id="WP_025062862.1">
    <property type="nucleotide sequence ID" value="NZ_RAQK01000001.1"/>
</dbReference>
<evidence type="ECO:0000313" key="5">
    <source>
        <dbReference type="EMBL" id="RKE95905.1"/>
    </source>
</evidence>
<sequence length="189" mass="20628">MRFLFALAVMVGPAFSTVVSAQECPAAPDVSAEMEGLFAQAQAASDFREGQAASDAMWKVWLRAPDEAAQAVLDRGMAARSSYNFVDAYSEFTRLTEYCPDYAEGWNQRAYIAFLREDYDAALTDLDRALALQPRHVAAQSGRALTLMNLGRIAEARQQMLEAVANNPWLSEKALLAKGAPLGDTGQDI</sequence>
<dbReference type="Gene3D" id="1.25.40.10">
    <property type="entry name" value="Tetratricopeptide repeat domain"/>
    <property type="match status" value="1"/>
</dbReference>
<feature type="repeat" description="TPR" evidence="3">
    <location>
        <begin position="103"/>
        <end position="136"/>
    </location>
</feature>
<dbReference type="OrthoDB" id="9815010at2"/>
<keyword evidence="4" id="KW-0732">Signal</keyword>
<dbReference type="STRING" id="1443111.Z949_2420"/>
<proteinExistence type="predicted"/>
<dbReference type="PANTHER" id="PTHR44858:SF1">
    <property type="entry name" value="UDP-N-ACETYLGLUCOSAMINE--PEPTIDE N-ACETYLGLUCOSAMINYLTRANSFERASE SPINDLY-RELATED"/>
    <property type="match status" value="1"/>
</dbReference>
<dbReference type="AlphaFoldDB" id="A0A420DNV0"/>
<evidence type="ECO:0000256" key="3">
    <source>
        <dbReference type="PROSITE-ProRule" id="PRU00339"/>
    </source>
</evidence>
<keyword evidence="1" id="KW-0677">Repeat</keyword>
<keyword evidence="6" id="KW-1185">Reference proteome</keyword>
<organism evidence="5 6">
    <name type="scientific">Sulfitobacter guttiformis</name>
    <dbReference type="NCBI Taxonomy" id="74349"/>
    <lineage>
        <taxon>Bacteria</taxon>
        <taxon>Pseudomonadati</taxon>
        <taxon>Pseudomonadota</taxon>
        <taxon>Alphaproteobacteria</taxon>
        <taxon>Rhodobacterales</taxon>
        <taxon>Roseobacteraceae</taxon>
        <taxon>Sulfitobacter</taxon>
    </lineage>
</organism>
<dbReference type="InterPro" id="IPR050498">
    <property type="entry name" value="Ycf3"/>
</dbReference>
<feature type="chain" id="PRO_5018991794" evidence="4">
    <location>
        <begin position="22"/>
        <end position="189"/>
    </location>
</feature>
<dbReference type="SMART" id="SM00028">
    <property type="entry name" value="TPR"/>
    <property type="match status" value="3"/>
</dbReference>
<feature type="signal peptide" evidence="4">
    <location>
        <begin position="1"/>
        <end position="21"/>
    </location>
</feature>